<feature type="compositionally biased region" description="Low complexity" evidence="7">
    <location>
        <begin position="480"/>
        <end position="491"/>
    </location>
</feature>
<evidence type="ECO:0000256" key="4">
    <source>
        <dbReference type="ARBA" id="ARBA00022840"/>
    </source>
</evidence>
<dbReference type="SMART" id="SM00315">
    <property type="entry name" value="RGS"/>
    <property type="match status" value="1"/>
</dbReference>
<feature type="region of interest" description="Disordered" evidence="7">
    <location>
        <begin position="454"/>
        <end position="517"/>
    </location>
</feature>
<dbReference type="InterPro" id="IPR044926">
    <property type="entry name" value="RGS_subdomain_2"/>
</dbReference>
<dbReference type="SUPFAM" id="SSF48097">
    <property type="entry name" value="Regulator of G-protein signaling, RGS"/>
    <property type="match status" value="1"/>
</dbReference>
<dbReference type="OrthoDB" id="5132116at2759"/>
<dbReference type="Gene3D" id="3.90.640.10">
    <property type="entry name" value="Actin, Chain A, domain 4"/>
    <property type="match status" value="1"/>
</dbReference>
<feature type="transmembrane region" description="Helical" evidence="8">
    <location>
        <begin position="703"/>
        <end position="721"/>
    </location>
</feature>
<keyword evidence="3" id="KW-0547">Nucleotide-binding</keyword>
<sequence length="726" mass="83045">MEYEDVLTNQPVVIDNGSGVIKAGFAGDENPKCFFPSYVGRPKHVRIMAGAVEGDVFIGRKAQELRGLLKIKYPIEHGIVTDWDDMERIWKYIYEEELKTASEEHPVLLTEAPLNPRNNRELAAQMLFETFNVPALFASIQAVLSLYSSGRTTGIVLDSGDGVTHTVPVFEGFALPNAIRRVDIAGRDVTEYLQMLLRKSGYNFTTTSEKEVVRIIKEKTCYIATNPTKEEKDMNGKFDDFTLPDGNVVKLGTERFKAPEILFNPELIGLEYAGIHQVVVDSINRVDLDLRKSLYANVVLSGGSTLYKDFGTRLLTEVKKLAVKDIKIKIYAPPERKYSTWIGGSILAGLSSFKKMWVSAEDFQEDPDIIHKKIYIPFLIMVIAEQSKQPTTYITRSSFSQNCSSKHEVLCKAYLKDLKKLGLDVDVEYPEYERYRPGGSNYEKDKLRPSATNIGVQRHMSSSSRGSDNTVIDDPPSRPESPSSSHIIEISNENKQRPLAHRDSVRSNRTNTTTGNFSIYNRERPFTREDLRESAERIYYKYIYEGSEKEIILSNHIRDKIAHAIEEEGDAQHKRADPWIFHEAKKEIFAFMERDHFPRFLKARAFGNMHVKQIKMSLAIGLFCLFIGFAVVLSLIFLNRKPKTLRLWSFIPIYFGISNLFAYLTRLSLLFVLLKISETKFFHFQRVREPYIYTLHVKKGIKYFLLSLLVSIIVMVIFTTVPGHRL</sequence>
<evidence type="ECO:0000256" key="1">
    <source>
        <dbReference type="ARBA" id="ARBA00004245"/>
    </source>
</evidence>
<dbReference type="PRINTS" id="PR00190">
    <property type="entry name" value="ACTIN"/>
</dbReference>
<feature type="transmembrane region" description="Helical" evidence="8">
    <location>
        <begin position="650"/>
        <end position="674"/>
    </location>
</feature>
<feature type="compositionally biased region" description="Polar residues" evidence="7">
    <location>
        <begin position="507"/>
        <end position="517"/>
    </location>
</feature>
<dbReference type="Gene3D" id="1.10.167.10">
    <property type="entry name" value="Regulator of G-protein Signalling 4, domain 2"/>
    <property type="match status" value="1"/>
</dbReference>
<feature type="compositionally biased region" description="Polar residues" evidence="7">
    <location>
        <begin position="454"/>
        <end position="470"/>
    </location>
</feature>
<dbReference type="Gene3D" id="3.30.420.40">
    <property type="match status" value="2"/>
</dbReference>
<accession>A0A8H3LD02</accession>
<evidence type="ECO:0000256" key="3">
    <source>
        <dbReference type="ARBA" id="ARBA00022741"/>
    </source>
</evidence>
<keyword evidence="8" id="KW-0812">Transmembrane</keyword>
<evidence type="ECO:0000256" key="7">
    <source>
        <dbReference type="SAM" id="MobiDB-lite"/>
    </source>
</evidence>
<organism evidence="10 11">
    <name type="scientific">Rhizophagus clarus</name>
    <dbReference type="NCBI Taxonomy" id="94130"/>
    <lineage>
        <taxon>Eukaryota</taxon>
        <taxon>Fungi</taxon>
        <taxon>Fungi incertae sedis</taxon>
        <taxon>Mucoromycota</taxon>
        <taxon>Glomeromycotina</taxon>
        <taxon>Glomeromycetes</taxon>
        <taxon>Glomerales</taxon>
        <taxon>Glomeraceae</taxon>
        <taxon>Rhizophagus</taxon>
    </lineage>
</organism>
<proteinExistence type="inferred from homology"/>
<dbReference type="SUPFAM" id="SSF53067">
    <property type="entry name" value="Actin-like ATPase domain"/>
    <property type="match status" value="2"/>
</dbReference>
<evidence type="ECO:0000256" key="5">
    <source>
        <dbReference type="ARBA" id="ARBA00023212"/>
    </source>
</evidence>
<dbReference type="CDD" id="cd10216">
    <property type="entry name" value="ASKHA_NBD_Arp1"/>
    <property type="match status" value="1"/>
</dbReference>
<dbReference type="InterPro" id="IPR016137">
    <property type="entry name" value="RGS"/>
</dbReference>
<reference evidence="10" key="1">
    <citation type="submission" date="2019-10" db="EMBL/GenBank/DDBJ databases">
        <title>Conservation and host-specific expression of non-tandemly repeated heterogenous ribosome RNA gene in arbuscular mycorrhizal fungi.</title>
        <authorList>
            <person name="Maeda T."/>
            <person name="Kobayashi Y."/>
            <person name="Nakagawa T."/>
            <person name="Ezawa T."/>
            <person name="Yamaguchi K."/>
            <person name="Bino T."/>
            <person name="Nishimoto Y."/>
            <person name="Shigenobu S."/>
            <person name="Kawaguchi M."/>
        </authorList>
    </citation>
    <scope>NUCLEOTIDE SEQUENCE</scope>
    <source>
        <strain evidence="10">HR1</strain>
    </source>
</reference>
<comment type="subcellular location">
    <subcellularLocation>
        <location evidence="1">Cytoplasm</location>
        <location evidence="1">Cytoskeleton</location>
    </subcellularLocation>
</comment>
<dbReference type="Pfam" id="PF00022">
    <property type="entry name" value="Actin"/>
    <property type="match status" value="1"/>
</dbReference>
<keyword evidence="4" id="KW-0067">ATP-binding</keyword>
<evidence type="ECO:0000313" key="10">
    <source>
        <dbReference type="EMBL" id="GES83400.1"/>
    </source>
</evidence>
<evidence type="ECO:0000256" key="6">
    <source>
        <dbReference type="ARBA" id="ARBA00038483"/>
    </source>
</evidence>
<dbReference type="CDD" id="cd07440">
    <property type="entry name" value="RGS"/>
    <property type="match status" value="1"/>
</dbReference>
<dbReference type="Proteomes" id="UP000615446">
    <property type="component" value="Unassembled WGS sequence"/>
</dbReference>
<dbReference type="PROSITE" id="PS50132">
    <property type="entry name" value="RGS"/>
    <property type="match status" value="1"/>
</dbReference>
<feature type="transmembrane region" description="Helical" evidence="8">
    <location>
        <begin position="618"/>
        <end position="638"/>
    </location>
</feature>
<dbReference type="FunFam" id="3.90.640.10:FF:000008">
    <property type="entry name" value="alpha-centractin isoform X1"/>
    <property type="match status" value="1"/>
</dbReference>
<dbReference type="GO" id="GO:0005856">
    <property type="term" value="C:cytoskeleton"/>
    <property type="evidence" value="ECO:0007669"/>
    <property type="project" value="UniProtKB-SubCell"/>
</dbReference>
<dbReference type="SMART" id="SM00268">
    <property type="entry name" value="ACTIN"/>
    <property type="match status" value="1"/>
</dbReference>
<comment type="caution">
    <text evidence="10">The sequence shown here is derived from an EMBL/GenBank/DDBJ whole genome shotgun (WGS) entry which is preliminary data.</text>
</comment>
<dbReference type="InterPro" id="IPR004000">
    <property type="entry name" value="Actin"/>
</dbReference>
<evidence type="ECO:0000313" key="11">
    <source>
        <dbReference type="Proteomes" id="UP000615446"/>
    </source>
</evidence>
<evidence type="ECO:0000256" key="2">
    <source>
        <dbReference type="ARBA" id="ARBA00022490"/>
    </source>
</evidence>
<keyword evidence="8" id="KW-1133">Transmembrane helix</keyword>
<dbReference type="Pfam" id="PF00615">
    <property type="entry name" value="RGS"/>
    <property type="match status" value="1"/>
</dbReference>
<feature type="domain" description="RGS" evidence="9">
    <location>
        <begin position="523"/>
        <end position="610"/>
    </location>
</feature>
<dbReference type="GO" id="GO:0005524">
    <property type="term" value="F:ATP binding"/>
    <property type="evidence" value="ECO:0007669"/>
    <property type="project" value="UniProtKB-KW"/>
</dbReference>
<name>A0A8H3LD02_9GLOM</name>
<keyword evidence="2" id="KW-0963">Cytoplasm</keyword>
<dbReference type="InterPro" id="IPR036305">
    <property type="entry name" value="RGS_sf"/>
</dbReference>
<dbReference type="EMBL" id="BLAL01000068">
    <property type="protein sequence ID" value="GES83400.1"/>
    <property type="molecule type" value="Genomic_DNA"/>
</dbReference>
<keyword evidence="5" id="KW-0206">Cytoskeleton</keyword>
<keyword evidence="8" id="KW-0472">Membrane</keyword>
<gene>
    <name evidence="10" type="ORF">RCL2_001055800</name>
</gene>
<dbReference type="FunFam" id="3.30.420.40:FF:000188">
    <property type="entry name" value="Actin like 6B"/>
    <property type="match status" value="1"/>
</dbReference>
<dbReference type="InterPro" id="IPR043129">
    <property type="entry name" value="ATPase_NBD"/>
</dbReference>
<evidence type="ECO:0000256" key="8">
    <source>
        <dbReference type="SAM" id="Phobius"/>
    </source>
</evidence>
<dbReference type="AlphaFoldDB" id="A0A8H3LD02"/>
<feature type="compositionally biased region" description="Basic and acidic residues" evidence="7">
    <location>
        <begin position="492"/>
        <end position="506"/>
    </location>
</feature>
<dbReference type="PROSITE" id="PS01132">
    <property type="entry name" value="ACTINS_ACT_LIKE"/>
    <property type="match status" value="1"/>
</dbReference>
<protein>
    <submittedName>
        <fullName evidence="10">Actin-related protein</fullName>
    </submittedName>
</protein>
<dbReference type="InterPro" id="IPR020902">
    <property type="entry name" value="Actin/actin-like_CS"/>
</dbReference>
<evidence type="ECO:0000259" key="9">
    <source>
        <dbReference type="PROSITE" id="PS50132"/>
    </source>
</evidence>
<dbReference type="PANTHER" id="PTHR11937">
    <property type="entry name" value="ACTIN"/>
    <property type="match status" value="1"/>
</dbReference>
<comment type="similarity">
    <text evidence="6">Belongs to the actin family. ARP1 subfamily.</text>
</comment>